<dbReference type="Gene3D" id="1.10.10.10">
    <property type="entry name" value="Winged helix-like DNA-binding domain superfamily/Winged helix DNA-binding domain"/>
    <property type="match status" value="1"/>
</dbReference>
<evidence type="ECO:0000256" key="3">
    <source>
        <dbReference type="ARBA" id="ARBA00023125"/>
    </source>
</evidence>
<sequence>MAILGGLEMRIMEILWQQENPVSVREIHEDLLKDRTLAYTTVMTVLDRLAKKGITHRDREGRAWLYVAGFTRAELVVTAMREALADSGPEERTALTRFAQTLPGHQQDLLRSALSGPALS</sequence>
<dbReference type="Pfam" id="PF03965">
    <property type="entry name" value="Penicillinase_R"/>
    <property type="match status" value="1"/>
</dbReference>
<dbReference type="GO" id="GO:0045892">
    <property type="term" value="P:negative regulation of DNA-templated transcription"/>
    <property type="evidence" value="ECO:0007669"/>
    <property type="project" value="InterPro"/>
</dbReference>
<keyword evidence="3" id="KW-0238">DNA-binding</keyword>
<evidence type="ECO:0000256" key="2">
    <source>
        <dbReference type="ARBA" id="ARBA00023015"/>
    </source>
</evidence>
<organism evidence="5 6">
    <name type="scientific">Luteococcus japonicus</name>
    <dbReference type="NCBI Taxonomy" id="33984"/>
    <lineage>
        <taxon>Bacteria</taxon>
        <taxon>Bacillati</taxon>
        <taxon>Actinomycetota</taxon>
        <taxon>Actinomycetes</taxon>
        <taxon>Propionibacteriales</taxon>
        <taxon>Propionibacteriaceae</taxon>
        <taxon>Luteococcus</taxon>
    </lineage>
</organism>
<reference evidence="5 6" key="1">
    <citation type="submission" date="2018-11" db="EMBL/GenBank/DDBJ databases">
        <title>Sequencing the genomes of 1000 actinobacteria strains.</title>
        <authorList>
            <person name="Klenk H.-P."/>
        </authorList>
    </citation>
    <scope>NUCLEOTIDE SEQUENCE [LARGE SCALE GENOMIC DNA]</scope>
    <source>
        <strain evidence="5 6">DSM 10546</strain>
    </source>
</reference>
<evidence type="ECO:0000313" key="5">
    <source>
        <dbReference type="EMBL" id="ROR55143.1"/>
    </source>
</evidence>
<dbReference type="AlphaFoldDB" id="A0A3N1ZWB8"/>
<gene>
    <name evidence="5" type="ORF">EDD41_2398</name>
</gene>
<protein>
    <submittedName>
        <fullName evidence="5">Penicillinase repressor</fullName>
    </submittedName>
</protein>
<dbReference type="GO" id="GO:0003677">
    <property type="term" value="F:DNA binding"/>
    <property type="evidence" value="ECO:0007669"/>
    <property type="project" value="UniProtKB-KW"/>
</dbReference>
<name>A0A3N1ZWB8_9ACTN</name>
<dbReference type="Proteomes" id="UP000275749">
    <property type="component" value="Unassembled WGS sequence"/>
</dbReference>
<dbReference type="InterPro" id="IPR005650">
    <property type="entry name" value="BlaI_family"/>
</dbReference>
<comment type="similarity">
    <text evidence="1">Belongs to the BlaI transcriptional regulatory family.</text>
</comment>
<evidence type="ECO:0000256" key="4">
    <source>
        <dbReference type="ARBA" id="ARBA00023163"/>
    </source>
</evidence>
<dbReference type="RefSeq" id="WP_123576034.1">
    <property type="nucleotide sequence ID" value="NZ_RKHG01000001.1"/>
</dbReference>
<proteinExistence type="inferred from homology"/>
<dbReference type="InterPro" id="IPR036388">
    <property type="entry name" value="WH-like_DNA-bd_sf"/>
</dbReference>
<comment type="caution">
    <text evidence="5">The sequence shown here is derived from an EMBL/GenBank/DDBJ whole genome shotgun (WGS) entry which is preliminary data.</text>
</comment>
<accession>A0A3N1ZWB8</accession>
<dbReference type="EMBL" id="RKHG01000001">
    <property type="protein sequence ID" value="ROR55143.1"/>
    <property type="molecule type" value="Genomic_DNA"/>
</dbReference>
<keyword evidence="2" id="KW-0805">Transcription regulation</keyword>
<evidence type="ECO:0000256" key="1">
    <source>
        <dbReference type="ARBA" id="ARBA00011046"/>
    </source>
</evidence>
<keyword evidence="4" id="KW-0804">Transcription</keyword>
<evidence type="ECO:0000313" key="6">
    <source>
        <dbReference type="Proteomes" id="UP000275749"/>
    </source>
</evidence>
<dbReference type="SUPFAM" id="SSF46785">
    <property type="entry name" value="Winged helix' DNA-binding domain"/>
    <property type="match status" value="1"/>
</dbReference>
<dbReference type="InterPro" id="IPR036390">
    <property type="entry name" value="WH_DNA-bd_sf"/>
</dbReference>
<dbReference type="Gene3D" id="6.10.140.850">
    <property type="match status" value="1"/>
</dbReference>